<keyword evidence="2" id="KW-1185">Reference proteome</keyword>
<evidence type="ECO:0000313" key="2">
    <source>
        <dbReference type="Proteomes" id="UP000600918"/>
    </source>
</evidence>
<protein>
    <submittedName>
        <fullName evidence="1">Uncharacterized protein</fullName>
    </submittedName>
</protein>
<evidence type="ECO:0000313" key="1">
    <source>
        <dbReference type="EMBL" id="KAF7413237.1"/>
    </source>
</evidence>
<organism evidence="1 2">
    <name type="scientific">Vespula pensylvanica</name>
    <name type="common">Western yellow jacket</name>
    <name type="synonym">Wasp</name>
    <dbReference type="NCBI Taxonomy" id="30213"/>
    <lineage>
        <taxon>Eukaryota</taxon>
        <taxon>Metazoa</taxon>
        <taxon>Ecdysozoa</taxon>
        <taxon>Arthropoda</taxon>
        <taxon>Hexapoda</taxon>
        <taxon>Insecta</taxon>
        <taxon>Pterygota</taxon>
        <taxon>Neoptera</taxon>
        <taxon>Endopterygota</taxon>
        <taxon>Hymenoptera</taxon>
        <taxon>Apocrita</taxon>
        <taxon>Aculeata</taxon>
        <taxon>Vespoidea</taxon>
        <taxon>Vespidae</taxon>
        <taxon>Vespinae</taxon>
        <taxon>Vespula</taxon>
    </lineage>
</organism>
<accession>A0A834NKX5</accession>
<name>A0A834NKX5_VESPE</name>
<comment type="caution">
    <text evidence="1">The sequence shown here is derived from an EMBL/GenBank/DDBJ whole genome shotgun (WGS) entry which is preliminary data.</text>
</comment>
<reference evidence="1" key="1">
    <citation type="journal article" date="2020" name="G3 (Bethesda)">
        <title>High-Quality Assemblies for Three Invasive Social Wasps from the &lt;i&gt;Vespula&lt;/i&gt; Genus.</title>
        <authorList>
            <person name="Harrop T.W.R."/>
            <person name="Guhlin J."/>
            <person name="McLaughlin G.M."/>
            <person name="Permina E."/>
            <person name="Stockwell P."/>
            <person name="Gilligan J."/>
            <person name="Le Lec M.F."/>
            <person name="Gruber M.A.M."/>
            <person name="Quinn O."/>
            <person name="Lovegrove M."/>
            <person name="Duncan E.J."/>
            <person name="Remnant E.J."/>
            <person name="Van Eeckhoven J."/>
            <person name="Graham B."/>
            <person name="Knapp R.A."/>
            <person name="Langford K.W."/>
            <person name="Kronenberg Z."/>
            <person name="Press M.O."/>
            <person name="Eacker S.M."/>
            <person name="Wilson-Rankin E.E."/>
            <person name="Purcell J."/>
            <person name="Lester P.J."/>
            <person name="Dearden P.K."/>
        </authorList>
    </citation>
    <scope>NUCLEOTIDE SEQUENCE</scope>
    <source>
        <strain evidence="1">Volc-1</strain>
    </source>
</reference>
<proteinExistence type="predicted"/>
<sequence length="69" mass="7407">MATAIATETVAPVAAPPVARPVAPPVAPPTAPPATQPTATFALRDQTRIYVLLIRRTELTRFPNAFRKE</sequence>
<gene>
    <name evidence="1" type="ORF">H0235_013088</name>
</gene>
<dbReference type="Proteomes" id="UP000600918">
    <property type="component" value="Unassembled WGS sequence"/>
</dbReference>
<dbReference type="EMBL" id="JACSDY010000012">
    <property type="protein sequence ID" value="KAF7413237.1"/>
    <property type="molecule type" value="Genomic_DNA"/>
</dbReference>
<dbReference type="AlphaFoldDB" id="A0A834NKX5"/>